<evidence type="ECO:0000256" key="7">
    <source>
        <dbReference type="ARBA" id="ARBA00022801"/>
    </source>
</evidence>
<feature type="domain" description="Peptidase S11 D-Ala-D-Ala carboxypeptidase A C-terminal" evidence="16">
    <location>
        <begin position="274"/>
        <end position="359"/>
    </location>
</feature>
<dbReference type="AlphaFoldDB" id="A0A1I2MTK4"/>
<evidence type="ECO:0000313" key="18">
    <source>
        <dbReference type="Proteomes" id="UP000198752"/>
    </source>
</evidence>
<sequence>MEIVGIMLKRALFLLLFFILVFSIYPRISHAAGPGVSAQSAVLMDQSSGRVLFQHNSQEKLPIASITKVMTAILAIESGNMNKTFTVSEEALRTEGSSIYLKAGERMKLKDMVYGLMLRSGNDASRAIAEAVGGSESGFVLMMNEKARVLGMTNSHFTNPNGLENPDHYSTAYDMALLLRYAMGNAQFRKVVGTKLHRVPATNKEVARAWKNKNKMLRLYKYATGGKTGFTKKARRTLISTASKDDLNLIAVTLNDGDDWKDHQGMFEWAFANYKPIQVVRKGKLKAHVHAFYQDHIYVKRSSVLPLAKGEQKQVKKQLVLVKPKKQKNWKPDSPAGRLDLMIGKQKLASLPVYYKVEQKEKKGFWARFNGFLHAIVTGEGL</sequence>
<evidence type="ECO:0000256" key="12">
    <source>
        <dbReference type="PIRSR" id="PIRSR618044-1"/>
    </source>
</evidence>
<keyword evidence="6" id="KW-0732">Signal</keyword>
<evidence type="ECO:0000256" key="1">
    <source>
        <dbReference type="ARBA" id="ARBA00004752"/>
    </source>
</evidence>
<dbReference type="GO" id="GO:0006508">
    <property type="term" value="P:proteolysis"/>
    <property type="evidence" value="ECO:0007669"/>
    <property type="project" value="UniProtKB-KW"/>
</dbReference>
<dbReference type="SUPFAM" id="SSF56601">
    <property type="entry name" value="beta-lactamase/transpeptidase-like"/>
    <property type="match status" value="1"/>
</dbReference>
<dbReference type="EMBL" id="FOOY01000003">
    <property type="protein sequence ID" value="SFF94864.1"/>
    <property type="molecule type" value="Genomic_DNA"/>
</dbReference>
<comment type="similarity">
    <text evidence="2 14">Belongs to the peptidase S11 family.</text>
</comment>
<feature type="active site" description="Proton acceptor" evidence="12">
    <location>
        <position position="68"/>
    </location>
</feature>
<dbReference type="Gene3D" id="3.40.710.10">
    <property type="entry name" value="DD-peptidase/beta-lactamase superfamily"/>
    <property type="match status" value="1"/>
</dbReference>
<dbReference type="GO" id="GO:0009252">
    <property type="term" value="P:peptidoglycan biosynthetic process"/>
    <property type="evidence" value="ECO:0007669"/>
    <property type="project" value="UniProtKB-KW"/>
</dbReference>
<dbReference type="Gene3D" id="2.30.140.30">
    <property type="match status" value="1"/>
</dbReference>
<comment type="catalytic activity">
    <reaction evidence="11">
        <text>Preferential cleavage: (Ac)2-L-Lys-D-Ala-|-D-Ala. Also transpeptidation of peptidyl-alanyl moieties that are N-acyl substituents of D-alanine.</text>
        <dbReference type="EC" id="3.4.16.4"/>
    </reaction>
</comment>
<keyword evidence="10" id="KW-0961">Cell wall biogenesis/degradation</keyword>
<evidence type="ECO:0000256" key="3">
    <source>
        <dbReference type="ARBA" id="ARBA00012448"/>
    </source>
</evidence>
<evidence type="ECO:0000256" key="14">
    <source>
        <dbReference type="RuleBase" id="RU004016"/>
    </source>
</evidence>
<dbReference type="GO" id="GO:0071555">
    <property type="term" value="P:cell wall organization"/>
    <property type="evidence" value="ECO:0007669"/>
    <property type="project" value="UniProtKB-KW"/>
</dbReference>
<keyword evidence="9" id="KW-0573">Peptidoglycan synthesis</keyword>
<evidence type="ECO:0000256" key="6">
    <source>
        <dbReference type="ARBA" id="ARBA00022729"/>
    </source>
</evidence>
<dbReference type="STRING" id="269670.SAMN02982927_00086"/>
<dbReference type="GO" id="GO:0008360">
    <property type="term" value="P:regulation of cell shape"/>
    <property type="evidence" value="ECO:0007669"/>
    <property type="project" value="UniProtKB-KW"/>
</dbReference>
<dbReference type="PANTHER" id="PTHR21581:SF33">
    <property type="entry name" value="D-ALANYL-D-ALANINE CARBOXYPEPTIDASE DACB"/>
    <property type="match status" value="1"/>
</dbReference>
<keyword evidence="5" id="KW-0645">Protease</keyword>
<comment type="pathway">
    <text evidence="1">Cell wall biogenesis; peptidoglycan biosynthesis.</text>
</comment>
<dbReference type="InterPro" id="IPR001967">
    <property type="entry name" value="Peptidase_S11_N"/>
</dbReference>
<evidence type="ECO:0000256" key="10">
    <source>
        <dbReference type="ARBA" id="ARBA00023316"/>
    </source>
</evidence>
<accession>A0A1I2MTK4</accession>
<evidence type="ECO:0000256" key="4">
    <source>
        <dbReference type="ARBA" id="ARBA00022645"/>
    </source>
</evidence>
<dbReference type="InterPro" id="IPR012907">
    <property type="entry name" value="Peptidase_S11_C"/>
</dbReference>
<protein>
    <recommendedName>
        <fullName evidence="3">serine-type D-Ala-D-Ala carboxypeptidase</fullName>
        <ecNumber evidence="3">3.4.16.4</ecNumber>
    </recommendedName>
</protein>
<feature type="binding site" evidence="13">
    <location>
        <position position="227"/>
    </location>
    <ligand>
        <name>substrate</name>
    </ligand>
</feature>
<feature type="active site" evidence="12">
    <location>
        <position position="120"/>
    </location>
</feature>
<keyword evidence="8" id="KW-0133">Cell shape</keyword>
<evidence type="ECO:0000259" key="16">
    <source>
        <dbReference type="Pfam" id="PF07943"/>
    </source>
</evidence>
<evidence type="ECO:0000256" key="2">
    <source>
        <dbReference type="ARBA" id="ARBA00007164"/>
    </source>
</evidence>
<evidence type="ECO:0000256" key="11">
    <source>
        <dbReference type="ARBA" id="ARBA00034000"/>
    </source>
</evidence>
<dbReference type="Proteomes" id="UP000198752">
    <property type="component" value="Unassembled WGS sequence"/>
</dbReference>
<evidence type="ECO:0000259" key="15">
    <source>
        <dbReference type="Pfam" id="PF00768"/>
    </source>
</evidence>
<reference evidence="18" key="1">
    <citation type="submission" date="2016-10" db="EMBL/GenBank/DDBJ databases">
        <authorList>
            <person name="Varghese N."/>
            <person name="Submissions S."/>
        </authorList>
    </citation>
    <scope>NUCLEOTIDE SEQUENCE [LARGE SCALE GENOMIC DNA]</scope>
    <source>
        <strain evidence="18">ATCC 700379</strain>
    </source>
</reference>
<evidence type="ECO:0000256" key="5">
    <source>
        <dbReference type="ARBA" id="ARBA00022670"/>
    </source>
</evidence>
<dbReference type="PANTHER" id="PTHR21581">
    <property type="entry name" value="D-ALANYL-D-ALANINE CARBOXYPEPTIDASE"/>
    <property type="match status" value="1"/>
</dbReference>
<proteinExistence type="inferred from homology"/>
<dbReference type="Pfam" id="PF07943">
    <property type="entry name" value="PBP5_C"/>
    <property type="match status" value="1"/>
</dbReference>
<dbReference type="Pfam" id="PF00768">
    <property type="entry name" value="Peptidase_S11"/>
    <property type="match status" value="1"/>
</dbReference>
<evidence type="ECO:0000256" key="8">
    <source>
        <dbReference type="ARBA" id="ARBA00022960"/>
    </source>
</evidence>
<keyword evidence="7" id="KW-0378">Hydrolase</keyword>
<name>A0A1I2MTK4_9BACL</name>
<feature type="domain" description="Peptidase S11 D-alanyl-D-alanine carboxypeptidase A N-terminal" evidence="15">
    <location>
        <begin position="32"/>
        <end position="256"/>
    </location>
</feature>
<evidence type="ECO:0000313" key="17">
    <source>
        <dbReference type="EMBL" id="SFF94864.1"/>
    </source>
</evidence>
<dbReference type="GO" id="GO:0009002">
    <property type="term" value="F:serine-type D-Ala-D-Ala carboxypeptidase activity"/>
    <property type="evidence" value="ECO:0007669"/>
    <property type="project" value="UniProtKB-EC"/>
</dbReference>
<dbReference type="PRINTS" id="PR00725">
    <property type="entry name" value="DADACBPTASE1"/>
</dbReference>
<gene>
    <name evidence="17" type="ORF">SAMN02982927_00086</name>
</gene>
<dbReference type="InterPro" id="IPR018044">
    <property type="entry name" value="Peptidase_S11"/>
</dbReference>
<keyword evidence="4 17" id="KW-0121">Carboxypeptidase</keyword>
<organism evidence="17 18">
    <name type="scientific">Sporolactobacillus nakayamae</name>
    <dbReference type="NCBI Taxonomy" id="269670"/>
    <lineage>
        <taxon>Bacteria</taxon>
        <taxon>Bacillati</taxon>
        <taxon>Bacillota</taxon>
        <taxon>Bacilli</taxon>
        <taxon>Bacillales</taxon>
        <taxon>Sporolactobacillaceae</taxon>
        <taxon>Sporolactobacillus</taxon>
    </lineage>
</organism>
<dbReference type="EC" id="3.4.16.4" evidence="3"/>
<feature type="active site" description="Acyl-ester intermediate" evidence="12">
    <location>
        <position position="65"/>
    </location>
</feature>
<evidence type="ECO:0000256" key="9">
    <source>
        <dbReference type="ARBA" id="ARBA00022984"/>
    </source>
</evidence>
<evidence type="ECO:0000256" key="13">
    <source>
        <dbReference type="PIRSR" id="PIRSR618044-2"/>
    </source>
</evidence>
<dbReference type="InterPro" id="IPR012338">
    <property type="entry name" value="Beta-lactam/transpept-like"/>
</dbReference>
<keyword evidence="18" id="KW-1185">Reference proteome</keyword>